<organism evidence="2 3">
    <name type="scientific">Drosophila ananassae</name>
    <name type="common">Fruit fly</name>
    <dbReference type="NCBI Taxonomy" id="7217"/>
    <lineage>
        <taxon>Eukaryota</taxon>
        <taxon>Metazoa</taxon>
        <taxon>Ecdysozoa</taxon>
        <taxon>Arthropoda</taxon>
        <taxon>Hexapoda</taxon>
        <taxon>Insecta</taxon>
        <taxon>Pterygota</taxon>
        <taxon>Neoptera</taxon>
        <taxon>Endopterygota</taxon>
        <taxon>Diptera</taxon>
        <taxon>Brachycera</taxon>
        <taxon>Muscomorpha</taxon>
        <taxon>Ephydroidea</taxon>
        <taxon>Drosophilidae</taxon>
        <taxon>Drosophila</taxon>
        <taxon>Sophophora</taxon>
    </lineage>
</organism>
<dbReference type="OrthoDB" id="6572371at2759"/>
<name>B3LXE4_DROAN</name>
<keyword evidence="1" id="KW-0472">Membrane</keyword>
<evidence type="ECO:0000256" key="1">
    <source>
        <dbReference type="SAM" id="Phobius"/>
    </source>
</evidence>
<proteinExistence type="predicted"/>
<dbReference type="Proteomes" id="UP000007801">
    <property type="component" value="Unassembled WGS sequence"/>
</dbReference>
<dbReference type="AlphaFoldDB" id="B3LXE4"/>
<dbReference type="STRING" id="7217.B3LXE4"/>
<dbReference type="GO" id="GO:0060857">
    <property type="term" value="P:establishment of glial blood-brain barrier"/>
    <property type="evidence" value="ECO:0007669"/>
    <property type="project" value="EnsemblMetazoa"/>
</dbReference>
<reference evidence="2 3" key="1">
    <citation type="journal article" date="2007" name="Nature">
        <title>Evolution of genes and genomes on the Drosophila phylogeny.</title>
        <authorList>
            <consortium name="Drosophila 12 Genomes Consortium"/>
            <person name="Clark A.G."/>
            <person name="Eisen M.B."/>
            <person name="Smith D.R."/>
            <person name="Bergman C.M."/>
            <person name="Oliver B."/>
            <person name="Markow T.A."/>
            <person name="Kaufman T.C."/>
            <person name="Kellis M."/>
            <person name="Gelbart W."/>
            <person name="Iyer V.N."/>
            <person name="Pollard D.A."/>
            <person name="Sackton T.B."/>
            <person name="Larracuente A.M."/>
            <person name="Singh N.D."/>
            <person name="Abad J.P."/>
            <person name="Abt D.N."/>
            <person name="Adryan B."/>
            <person name="Aguade M."/>
            <person name="Akashi H."/>
            <person name="Anderson W.W."/>
            <person name="Aquadro C.F."/>
            <person name="Ardell D.H."/>
            <person name="Arguello R."/>
            <person name="Artieri C.G."/>
            <person name="Barbash D.A."/>
            <person name="Barker D."/>
            <person name="Barsanti P."/>
            <person name="Batterham P."/>
            <person name="Batzoglou S."/>
            <person name="Begun D."/>
            <person name="Bhutkar A."/>
            <person name="Blanco E."/>
            <person name="Bosak S.A."/>
            <person name="Bradley R.K."/>
            <person name="Brand A.D."/>
            <person name="Brent M.R."/>
            <person name="Brooks A.N."/>
            <person name="Brown R.H."/>
            <person name="Butlin R.K."/>
            <person name="Caggese C."/>
            <person name="Calvi B.R."/>
            <person name="Bernardo de Carvalho A."/>
            <person name="Caspi A."/>
            <person name="Castrezana S."/>
            <person name="Celniker S.E."/>
            <person name="Chang J.L."/>
            <person name="Chapple C."/>
            <person name="Chatterji S."/>
            <person name="Chinwalla A."/>
            <person name="Civetta A."/>
            <person name="Clifton S.W."/>
            <person name="Comeron J.M."/>
            <person name="Costello J.C."/>
            <person name="Coyne J.A."/>
            <person name="Daub J."/>
            <person name="David R.G."/>
            <person name="Delcher A.L."/>
            <person name="Delehaunty K."/>
            <person name="Do C.B."/>
            <person name="Ebling H."/>
            <person name="Edwards K."/>
            <person name="Eickbush T."/>
            <person name="Evans J.D."/>
            <person name="Filipski A."/>
            <person name="Findeiss S."/>
            <person name="Freyhult E."/>
            <person name="Fulton L."/>
            <person name="Fulton R."/>
            <person name="Garcia A.C."/>
            <person name="Gardiner A."/>
            <person name="Garfield D.A."/>
            <person name="Garvin B.E."/>
            <person name="Gibson G."/>
            <person name="Gilbert D."/>
            <person name="Gnerre S."/>
            <person name="Godfrey J."/>
            <person name="Good R."/>
            <person name="Gotea V."/>
            <person name="Gravely B."/>
            <person name="Greenberg A.J."/>
            <person name="Griffiths-Jones S."/>
            <person name="Gross S."/>
            <person name="Guigo R."/>
            <person name="Gustafson E.A."/>
            <person name="Haerty W."/>
            <person name="Hahn M.W."/>
            <person name="Halligan D.L."/>
            <person name="Halpern A.L."/>
            <person name="Halter G.M."/>
            <person name="Han M.V."/>
            <person name="Heger A."/>
            <person name="Hillier L."/>
            <person name="Hinrichs A.S."/>
            <person name="Holmes I."/>
            <person name="Hoskins R.A."/>
            <person name="Hubisz M.J."/>
            <person name="Hultmark D."/>
            <person name="Huntley M.A."/>
            <person name="Jaffe D.B."/>
            <person name="Jagadeeshan S."/>
            <person name="Jeck W.R."/>
            <person name="Johnson J."/>
            <person name="Jones C.D."/>
            <person name="Jordan W.C."/>
            <person name="Karpen G.H."/>
            <person name="Kataoka E."/>
            <person name="Keightley P.D."/>
            <person name="Kheradpour P."/>
            <person name="Kirkness E.F."/>
            <person name="Koerich L.B."/>
            <person name="Kristiansen K."/>
            <person name="Kudrna D."/>
            <person name="Kulathinal R.J."/>
            <person name="Kumar S."/>
            <person name="Kwok R."/>
            <person name="Lander E."/>
            <person name="Langley C.H."/>
            <person name="Lapoint R."/>
            <person name="Lazzaro B.P."/>
            <person name="Lee S.J."/>
            <person name="Levesque L."/>
            <person name="Li R."/>
            <person name="Lin C.F."/>
            <person name="Lin M.F."/>
            <person name="Lindblad-Toh K."/>
            <person name="Llopart A."/>
            <person name="Long M."/>
            <person name="Low L."/>
            <person name="Lozovsky E."/>
            <person name="Lu J."/>
            <person name="Luo M."/>
            <person name="Machado C.A."/>
            <person name="Makalowski W."/>
            <person name="Marzo M."/>
            <person name="Matsuda M."/>
            <person name="Matzkin L."/>
            <person name="McAllister B."/>
            <person name="McBride C.S."/>
            <person name="McKernan B."/>
            <person name="McKernan K."/>
            <person name="Mendez-Lago M."/>
            <person name="Minx P."/>
            <person name="Mollenhauer M.U."/>
            <person name="Montooth K."/>
            <person name="Mount S.M."/>
            <person name="Mu X."/>
            <person name="Myers E."/>
            <person name="Negre B."/>
            <person name="Newfeld S."/>
            <person name="Nielsen R."/>
            <person name="Noor M.A."/>
            <person name="O'Grady P."/>
            <person name="Pachter L."/>
            <person name="Papaceit M."/>
            <person name="Parisi M.J."/>
            <person name="Parisi M."/>
            <person name="Parts L."/>
            <person name="Pedersen J.S."/>
            <person name="Pesole G."/>
            <person name="Phillippy A.M."/>
            <person name="Ponting C.P."/>
            <person name="Pop M."/>
            <person name="Porcelli D."/>
            <person name="Powell J.R."/>
            <person name="Prohaska S."/>
            <person name="Pruitt K."/>
            <person name="Puig M."/>
            <person name="Quesneville H."/>
            <person name="Ram K.R."/>
            <person name="Rand D."/>
            <person name="Rasmussen M.D."/>
            <person name="Reed L.K."/>
            <person name="Reenan R."/>
            <person name="Reily A."/>
            <person name="Remington K.A."/>
            <person name="Rieger T.T."/>
            <person name="Ritchie M.G."/>
            <person name="Robin C."/>
            <person name="Rogers Y.H."/>
            <person name="Rohde C."/>
            <person name="Rozas J."/>
            <person name="Rubenfield M.J."/>
            <person name="Ruiz A."/>
            <person name="Russo S."/>
            <person name="Salzberg S.L."/>
            <person name="Sanchez-Gracia A."/>
            <person name="Saranga D.J."/>
            <person name="Sato H."/>
            <person name="Schaeffer S.W."/>
            <person name="Schatz M.C."/>
            <person name="Schlenke T."/>
            <person name="Schwartz R."/>
            <person name="Segarra C."/>
            <person name="Singh R.S."/>
            <person name="Sirot L."/>
            <person name="Sirota M."/>
            <person name="Sisneros N.B."/>
            <person name="Smith C.D."/>
            <person name="Smith T.F."/>
            <person name="Spieth J."/>
            <person name="Stage D.E."/>
            <person name="Stark A."/>
            <person name="Stephan W."/>
            <person name="Strausberg R.L."/>
            <person name="Strempel S."/>
            <person name="Sturgill D."/>
            <person name="Sutton G."/>
            <person name="Sutton G.G."/>
            <person name="Tao W."/>
            <person name="Teichmann S."/>
            <person name="Tobari Y.N."/>
            <person name="Tomimura Y."/>
            <person name="Tsolas J.M."/>
            <person name="Valente V.L."/>
            <person name="Venter E."/>
            <person name="Venter J.C."/>
            <person name="Vicario S."/>
            <person name="Vieira F.G."/>
            <person name="Vilella A.J."/>
            <person name="Villasante A."/>
            <person name="Walenz B."/>
            <person name="Wang J."/>
            <person name="Wasserman M."/>
            <person name="Watts T."/>
            <person name="Wilson D."/>
            <person name="Wilson R.K."/>
            <person name="Wing R.A."/>
            <person name="Wolfner M.F."/>
            <person name="Wong A."/>
            <person name="Wong G.K."/>
            <person name="Wu C.I."/>
            <person name="Wu G."/>
            <person name="Yamamoto D."/>
            <person name="Yang H.P."/>
            <person name="Yang S.P."/>
            <person name="Yorke J.A."/>
            <person name="Yoshida K."/>
            <person name="Zdobnov E."/>
            <person name="Zhang P."/>
            <person name="Zhang Y."/>
            <person name="Zimin A.V."/>
            <person name="Baldwin J."/>
            <person name="Abdouelleil A."/>
            <person name="Abdulkadir J."/>
            <person name="Abebe A."/>
            <person name="Abera B."/>
            <person name="Abreu J."/>
            <person name="Acer S.C."/>
            <person name="Aftuck L."/>
            <person name="Alexander A."/>
            <person name="An P."/>
            <person name="Anderson E."/>
            <person name="Anderson S."/>
            <person name="Arachi H."/>
            <person name="Azer M."/>
            <person name="Bachantsang P."/>
            <person name="Barry A."/>
            <person name="Bayul T."/>
            <person name="Berlin A."/>
            <person name="Bessette D."/>
            <person name="Bloom T."/>
            <person name="Blye J."/>
            <person name="Boguslavskiy L."/>
            <person name="Bonnet C."/>
            <person name="Boukhgalter B."/>
            <person name="Bourzgui I."/>
            <person name="Brown A."/>
            <person name="Cahill P."/>
            <person name="Channer S."/>
            <person name="Cheshatsang Y."/>
            <person name="Chuda L."/>
            <person name="Citroen M."/>
            <person name="Collymore A."/>
            <person name="Cooke P."/>
            <person name="Costello M."/>
            <person name="D'Aco K."/>
            <person name="Daza R."/>
            <person name="De Haan G."/>
            <person name="DeGray S."/>
            <person name="DeMaso C."/>
            <person name="Dhargay N."/>
            <person name="Dooley K."/>
            <person name="Dooley E."/>
            <person name="Doricent M."/>
            <person name="Dorje P."/>
            <person name="Dorjee K."/>
            <person name="Dupes A."/>
            <person name="Elong R."/>
            <person name="Falk J."/>
            <person name="Farina A."/>
            <person name="Faro S."/>
            <person name="Ferguson D."/>
            <person name="Fisher S."/>
            <person name="Foley C.D."/>
            <person name="Franke A."/>
            <person name="Friedrich D."/>
            <person name="Gadbois L."/>
            <person name="Gearin G."/>
            <person name="Gearin C.R."/>
            <person name="Giannoukos G."/>
            <person name="Goode T."/>
            <person name="Graham J."/>
            <person name="Grandbois E."/>
            <person name="Grewal S."/>
            <person name="Gyaltsen K."/>
            <person name="Hafez N."/>
            <person name="Hagos B."/>
            <person name="Hall J."/>
            <person name="Henson C."/>
            <person name="Hollinger A."/>
            <person name="Honan T."/>
            <person name="Huard M.D."/>
            <person name="Hughes L."/>
            <person name="Hurhula B."/>
            <person name="Husby M.E."/>
            <person name="Kamat A."/>
            <person name="Kanga B."/>
            <person name="Kashin S."/>
            <person name="Khazanovich D."/>
            <person name="Kisner P."/>
            <person name="Lance K."/>
            <person name="Lara M."/>
            <person name="Lee W."/>
            <person name="Lennon N."/>
            <person name="Letendre F."/>
            <person name="LeVine R."/>
            <person name="Lipovsky A."/>
            <person name="Liu X."/>
            <person name="Liu J."/>
            <person name="Liu S."/>
            <person name="Lokyitsang T."/>
            <person name="Lokyitsang Y."/>
            <person name="Lubonja R."/>
            <person name="Lui A."/>
            <person name="MacDonald P."/>
            <person name="Magnisalis V."/>
            <person name="Maru K."/>
            <person name="Matthews C."/>
            <person name="McCusker W."/>
            <person name="McDonough S."/>
            <person name="Mehta T."/>
            <person name="Meldrim J."/>
            <person name="Meneus L."/>
            <person name="Mihai O."/>
            <person name="Mihalev A."/>
            <person name="Mihova T."/>
            <person name="Mittelman R."/>
            <person name="Mlenga V."/>
            <person name="Montmayeur A."/>
            <person name="Mulrain L."/>
            <person name="Navidi A."/>
            <person name="Naylor J."/>
            <person name="Negash T."/>
            <person name="Nguyen T."/>
            <person name="Nguyen N."/>
            <person name="Nicol R."/>
            <person name="Norbu C."/>
            <person name="Norbu N."/>
            <person name="Novod N."/>
            <person name="O'Neill B."/>
            <person name="Osman S."/>
            <person name="Markiewicz E."/>
            <person name="Oyono O.L."/>
            <person name="Patti C."/>
            <person name="Phunkhang P."/>
            <person name="Pierre F."/>
            <person name="Priest M."/>
            <person name="Raghuraman S."/>
            <person name="Rege F."/>
            <person name="Reyes R."/>
            <person name="Rise C."/>
            <person name="Rogov P."/>
            <person name="Ross K."/>
            <person name="Ryan E."/>
            <person name="Settipalli S."/>
            <person name="Shea T."/>
            <person name="Sherpa N."/>
            <person name="Shi L."/>
            <person name="Shih D."/>
            <person name="Sparrow T."/>
            <person name="Spaulding J."/>
            <person name="Stalker J."/>
            <person name="Stange-Thomann N."/>
            <person name="Stavropoulos S."/>
            <person name="Stone C."/>
            <person name="Strader C."/>
            <person name="Tesfaye S."/>
            <person name="Thomson T."/>
            <person name="Thoulutsang Y."/>
            <person name="Thoulutsang D."/>
            <person name="Topham K."/>
            <person name="Topping I."/>
            <person name="Tsamla T."/>
            <person name="Vassiliev H."/>
            <person name="Vo A."/>
            <person name="Wangchuk T."/>
            <person name="Wangdi T."/>
            <person name="Weiand M."/>
            <person name="Wilkinson J."/>
            <person name="Wilson A."/>
            <person name="Yadav S."/>
            <person name="Young G."/>
            <person name="Yu Q."/>
            <person name="Zembek L."/>
            <person name="Zhong D."/>
            <person name="Zimmer A."/>
            <person name="Zwirko Z."/>
            <person name="Jaffe D.B."/>
            <person name="Alvarez P."/>
            <person name="Brockman W."/>
            <person name="Butler J."/>
            <person name="Chin C."/>
            <person name="Gnerre S."/>
            <person name="Grabherr M."/>
            <person name="Kleber M."/>
            <person name="Mauceli E."/>
            <person name="MacCallum I."/>
        </authorList>
    </citation>
    <scope>NUCLEOTIDE SEQUENCE [LARGE SCALE GENOMIC DNA]</scope>
    <source>
        <strain evidence="3">Tucson 14024-0371.13</strain>
    </source>
</reference>
<keyword evidence="1" id="KW-0812">Transmembrane</keyword>
<dbReference type="InParanoid" id="B3LXE4"/>
<protein>
    <submittedName>
        <fullName evidence="2">Uncharacterized protein, isoform A</fullName>
    </submittedName>
</protein>
<feature type="transmembrane region" description="Helical" evidence="1">
    <location>
        <begin position="27"/>
        <end position="47"/>
    </location>
</feature>
<keyword evidence="3" id="KW-1185">Reference proteome</keyword>
<dbReference type="PANTHER" id="PTHR36694:SF11">
    <property type="entry name" value="LP21121P-RELATED"/>
    <property type="match status" value="1"/>
</dbReference>
<feature type="transmembrane region" description="Helical" evidence="1">
    <location>
        <begin position="135"/>
        <end position="156"/>
    </location>
</feature>
<evidence type="ECO:0000313" key="3">
    <source>
        <dbReference type="Proteomes" id="UP000007801"/>
    </source>
</evidence>
<dbReference type="PANTHER" id="PTHR36694">
    <property type="entry name" value="PASIFLORA 1, ISOFORM A-RELATED"/>
    <property type="match status" value="1"/>
</dbReference>
<dbReference type="HOGENOM" id="CLU_1579807_0_0_1"/>
<feature type="transmembrane region" description="Helical" evidence="1">
    <location>
        <begin position="104"/>
        <end position="128"/>
    </location>
</feature>
<evidence type="ECO:0000313" key="2">
    <source>
        <dbReference type="EMBL" id="EDV42788.2"/>
    </source>
</evidence>
<dbReference type="GO" id="GO:0005886">
    <property type="term" value="C:plasma membrane"/>
    <property type="evidence" value="ECO:0007669"/>
    <property type="project" value="EnsemblMetazoa"/>
</dbReference>
<accession>B3LXE4</accession>
<sequence length="172" mass="19626">MKKMVVLSSCWSPIIWSDNVRTGSYAVAAYTAALSVVLITIICYMLAGGESGQLYSPLFETDIRTSMPIAGGFFIIYFLLIILASYLVYYGIKISTRGWLLPWLGLIGLAILFQFGWSLWLIGGYYIYLEQTFSALLNFVWVAYNIYCWLVVFSQYQIFLEIQNPNIELLMP</sequence>
<gene>
    <name evidence="2" type="primary">Dana\GF16853</name>
    <name evidence="2" type="synonym">dana_GLEANR_18119</name>
    <name evidence="2" type="ORF">GF16853</name>
</gene>
<dbReference type="GO" id="GO:0035159">
    <property type="term" value="P:regulation of tube length, open tracheal system"/>
    <property type="evidence" value="ECO:0007669"/>
    <property type="project" value="EnsemblMetazoa"/>
</dbReference>
<keyword evidence="1" id="KW-1133">Transmembrane helix</keyword>
<dbReference type="FunCoup" id="B3LXE4">
    <property type="interactions" value="88"/>
</dbReference>
<dbReference type="EMBL" id="CH902617">
    <property type="protein sequence ID" value="EDV42788.2"/>
    <property type="molecule type" value="Genomic_DNA"/>
</dbReference>
<dbReference type="eggNOG" id="ENOG502S0NT">
    <property type="taxonomic scope" value="Eukaryota"/>
</dbReference>
<dbReference type="GO" id="GO:0019991">
    <property type="term" value="P:septate junction assembly"/>
    <property type="evidence" value="ECO:0007669"/>
    <property type="project" value="EnsemblMetazoa"/>
</dbReference>
<feature type="transmembrane region" description="Helical" evidence="1">
    <location>
        <begin position="68"/>
        <end position="92"/>
    </location>
</feature>